<dbReference type="AlphaFoldDB" id="A0A2W5E6S0"/>
<feature type="domain" description="SD-repeat containing protein B" evidence="4">
    <location>
        <begin position="173"/>
        <end position="234"/>
    </location>
</feature>
<dbReference type="SUPFAM" id="SSF49785">
    <property type="entry name" value="Galactose-binding domain-like"/>
    <property type="match status" value="1"/>
</dbReference>
<name>A0A2W5E6S0_9SPHI</name>
<dbReference type="Gene3D" id="2.60.120.260">
    <property type="entry name" value="Galactose-binding domain-like"/>
    <property type="match status" value="1"/>
</dbReference>
<dbReference type="InterPro" id="IPR008979">
    <property type="entry name" value="Galactose-bd-like_sf"/>
</dbReference>
<dbReference type="InterPro" id="IPR013783">
    <property type="entry name" value="Ig-like_fold"/>
</dbReference>
<keyword evidence="2" id="KW-0964">Secreted</keyword>
<accession>A0A2W5E6S0</accession>
<reference evidence="5 6" key="1">
    <citation type="submission" date="2017-11" db="EMBL/GenBank/DDBJ databases">
        <title>Infants hospitalized years apart are colonized by the same room-sourced microbial strains.</title>
        <authorList>
            <person name="Brooks B."/>
            <person name="Olm M.R."/>
            <person name="Firek B.A."/>
            <person name="Baker R."/>
            <person name="Thomas B.C."/>
            <person name="Morowitz M.J."/>
            <person name="Banfield J.F."/>
        </authorList>
    </citation>
    <scope>NUCLEOTIDE SEQUENCE [LARGE SCALE GENOMIC DNA]</scope>
    <source>
        <strain evidence="5">S2_009_000_R2_76</strain>
    </source>
</reference>
<dbReference type="Gene3D" id="2.60.40.10">
    <property type="entry name" value="Immunoglobulins"/>
    <property type="match status" value="1"/>
</dbReference>
<dbReference type="GO" id="GO:0005576">
    <property type="term" value="C:extracellular region"/>
    <property type="evidence" value="ECO:0007669"/>
    <property type="project" value="UniProtKB-SubCell"/>
</dbReference>
<dbReference type="Pfam" id="PF17210">
    <property type="entry name" value="SdrD_B"/>
    <property type="match status" value="1"/>
</dbReference>
<dbReference type="SUPFAM" id="SSF49478">
    <property type="entry name" value="Cna protein B-type domain"/>
    <property type="match status" value="1"/>
</dbReference>
<dbReference type="InterPro" id="IPR033764">
    <property type="entry name" value="Sdr_B"/>
</dbReference>
<evidence type="ECO:0000256" key="3">
    <source>
        <dbReference type="ARBA" id="ARBA00022729"/>
    </source>
</evidence>
<evidence type="ECO:0000256" key="1">
    <source>
        <dbReference type="ARBA" id="ARBA00004613"/>
    </source>
</evidence>
<sequence>MLIGFTVNAQNLVNKAVNATISGSGNNLSNLKDNNPSTDWYATYNGSNYLLATFTNAIALNGMGLSANGNGTEDAAKNETPKNITISGSNDNSSFTQLGGWTGLTWDRKGASKLFSFNNTTAYKYYKLSITETATNSGNESLSEWQLFDNMGIAGKVYIRNTLNSLYGFGNVSGDKGASGVNVSIVDENRSIIKTVTTDSDGSYSFSGADISYSTLSGDFSIIVTPPSGYRFVSDPALTYTSYVSGKSNYANSRLQIQADGVFPFLSLETKYLTNFNNKRYVSNSRFSNTLTSLDFGLFAATGVDFTKFYPSGY</sequence>
<protein>
    <recommendedName>
        <fullName evidence="4">SD-repeat containing protein B domain-containing protein</fullName>
    </recommendedName>
</protein>
<evidence type="ECO:0000313" key="6">
    <source>
        <dbReference type="Proteomes" id="UP000249645"/>
    </source>
</evidence>
<comment type="caution">
    <text evidence="5">The sequence shown here is derived from an EMBL/GenBank/DDBJ whole genome shotgun (WGS) entry which is preliminary data.</text>
</comment>
<evidence type="ECO:0000313" key="5">
    <source>
        <dbReference type="EMBL" id="PZP39935.1"/>
    </source>
</evidence>
<evidence type="ECO:0000259" key="4">
    <source>
        <dbReference type="Pfam" id="PF17210"/>
    </source>
</evidence>
<gene>
    <name evidence="5" type="ORF">DI598_19595</name>
</gene>
<feature type="non-terminal residue" evidence="5">
    <location>
        <position position="314"/>
    </location>
</feature>
<keyword evidence="3" id="KW-0732">Signal</keyword>
<dbReference type="EMBL" id="QFOI01000633">
    <property type="protein sequence ID" value="PZP39935.1"/>
    <property type="molecule type" value="Genomic_DNA"/>
</dbReference>
<organism evidence="5 6">
    <name type="scientific">Pseudopedobacter saltans</name>
    <dbReference type="NCBI Taxonomy" id="151895"/>
    <lineage>
        <taxon>Bacteria</taxon>
        <taxon>Pseudomonadati</taxon>
        <taxon>Bacteroidota</taxon>
        <taxon>Sphingobacteriia</taxon>
        <taxon>Sphingobacteriales</taxon>
        <taxon>Sphingobacteriaceae</taxon>
        <taxon>Pseudopedobacter</taxon>
    </lineage>
</organism>
<evidence type="ECO:0000256" key="2">
    <source>
        <dbReference type="ARBA" id="ARBA00022525"/>
    </source>
</evidence>
<comment type="subcellular location">
    <subcellularLocation>
        <location evidence="1">Secreted</location>
    </subcellularLocation>
</comment>
<dbReference type="Proteomes" id="UP000249645">
    <property type="component" value="Unassembled WGS sequence"/>
</dbReference>
<proteinExistence type="predicted"/>